<accession>A0A9N7YKZ6</accession>
<keyword evidence="2" id="KW-1185">Reference proteome</keyword>
<evidence type="ECO:0000313" key="1">
    <source>
        <dbReference type="EMBL" id="CAB1430847.1"/>
    </source>
</evidence>
<dbReference type="Proteomes" id="UP001153269">
    <property type="component" value="Unassembled WGS sequence"/>
</dbReference>
<organism evidence="1 2">
    <name type="scientific">Pleuronectes platessa</name>
    <name type="common">European plaice</name>
    <dbReference type="NCBI Taxonomy" id="8262"/>
    <lineage>
        <taxon>Eukaryota</taxon>
        <taxon>Metazoa</taxon>
        <taxon>Chordata</taxon>
        <taxon>Craniata</taxon>
        <taxon>Vertebrata</taxon>
        <taxon>Euteleostomi</taxon>
        <taxon>Actinopterygii</taxon>
        <taxon>Neopterygii</taxon>
        <taxon>Teleostei</taxon>
        <taxon>Neoteleostei</taxon>
        <taxon>Acanthomorphata</taxon>
        <taxon>Carangaria</taxon>
        <taxon>Pleuronectiformes</taxon>
        <taxon>Pleuronectoidei</taxon>
        <taxon>Pleuronectidae</taxon>
        <taxon>Pleuronectes</taxon>
    </lineage>
</organism>
<dbReference type="AlphaFoldDB" id="A0A9N7YKZ6"/>
<evidence type="ECO:0000313" key="2">
    <source>
        <dbReference type="Proteomes" id="UP001153269"/>
    </source>
</evidence>
<comment type="caution">
    <text evidence="1">The sequence shown here is derived from an EMBL/GenBank/DDBJ whole genome shotgun (WGS) entry which is preliminary data.</text>
</comment>
<dbReference type="EMBL" id="CADEAL010001275">
    <property type="protein sequence ID" value="CAB1430847.1"/>
    <property type="molecule type" value="Genomic_DNA"/>
</dbReference>
<gene>
    <name evidence="1" type="ORF">PLEPLA_LOCUS18843</name>
</gene>
<reference evidence="1" key="1">
    <citation type="submission" date="2020-03" db="EMBL/GenBank/DDBJ databases">
        <authorList>
            <person name="Weist P."/>
        </authorList>
    </citation>
    <scope>NUCLEOTIDE SEQUENCE</scope>
</reference>
<protein>
    <submittedName>
        <fullName evidence="1">Uncharacterized protein</fullName>
    </submittedName>
</protein>
<name>A0A9N7YKZ6_PLEPL</name>
<sequence>MFRSLIRDFLLDSASTGFALSGSWRLRSFNKPLHQLPGGTATFNGWVLLFPHFMLKVAQQRTLCEFIALVFEKSTSSSAICGHLCAEGRPGGLCRGAKRCYLLLLLLLLRSFRERNLKPRQSSD</sequence>
<proteinExistence type="predicted"/>